<dbReference type="PANTHER" id="PTHR10366:SF564">
    <property type="entry name" value="STEROL-4-ALPHA-CARBOXYLATE 3-DEHYDROGENASE, DECARBOXYLATING"/>
    <property type="match status" value="1"/>
</dbReference>
<comment type="caution">
    <text evidence="4">The sequence shown here is derived from an EMBL/GenBank/DDBJ whole genome shotgun (WGS) entry which is preliminary data.</text>
</comment>
<dbReference type="RefSeq" id="WP_379538863.1">
    <property type="nucleotide sequence ID" value="NZ_JBHSDR010000006.1"/>
</dbReference>
<reference evidence="5" key="1">
    <citation type="journal article" date="2019" name="Int. J. Syst. Evol. Microbiol.">
        <title>The Global Catalogue of Microorganisms (GCM) 10K type strain sequencing project: providing services to taxonomists for standard genome sequencing and annotation.</title>
        <authorList>
            <consortium name="The Broad Institute Genomics Platform"/>
            <consortium name="The Broad Institute Genome Sequencing Center for Infectious Disease"/>
            <person name="Wu L."/>
            <person name="Ma J."/>
        </authorList>
    </citation>
    <scope>NUCLEOTIDE SEQUENCE [LARGE SCALE GENOMIC DNA]</scope>
    <source>
        <strain evidence="5">CGMCC 1.12989</strain>
    </source>
</reference>
<dbReference type="Pfam" id="PF01370">
    <property type="entry name" value="Epimerase"/>
    <property type="match status" value="1"/>
</dbReference>
<dbReference type="PANTHER" id="PTHR10366">
    <property type="entry name" value="NAD DEPENDENT EPIMERASE/DEHYDRATASE"/>
    <property type="match status" value="1"/>
</dbReference>
<dbReference type="Gene3D" id="3.40.50.720">
    <property type="entry name" value="NAD(P)-binding Rossmann-like Domain"/>
    <property type="match status" value="1"/>
</dbReference>
<feature type="domain" description="NAD-dependent epimerase/dehydratase" evidence="3">
    <location>
        <begin position="5"/>
        <end position="245"/>
    </location>
</feature>
<dbReference type="EMBL" id="JBHSDR010000006">
    <property type="protein sequence ID" value="MFC4295387.1"/>
    <property type="molecule type" value="Genomic_DNA"/>
</dbReference>
<keyword evidence="1" id="KW-0560">Oxidoreductase</keyword>
<evidence type="ECO:0000256" key="1">
    <source>
        <dbReference type="ARBA" id="ARBA00023002"/>
    </source>
</evidence>
<keyword evidence="5" id="KW-1185">Reference proteome</keyword>
<dbReference type="InterPro" id="IPR036291">
    <property type="entry name" value="NAD(P)-bd_dom_sf"/>
</dbReference>
<proteinExistence type="inferred from homology"/>
<gene>
    <name evidence="4" type="ORF">ACFO0A_10015</name>
</gene>
<evidence type="ECO:0000256" key="2">
    <source>
        <dbReference type="ARBA" id="ARBA00023445"/>
    </source>
</evidence>
<dbReference type="Proteomes" id="UP001595828">
    <property type="component" value="Unassembled WGS sequence"/>
</dbReference>
<dbReference type="InterPro" id="IPR050425">
    <property type="entry name" value="NAD(P)_dehydrat-like"/>
</dbReference>
<organism evidence="4 5">
    <name type="scientific">Novosphingobium tardum</name>
    <dbReference type="NCBI Taxonomy" id="1538021"/>
    <lineage>
        <taxon>Bacteria</taxon>
        <taxon>Pseudomonadati</taxon>
        <taxon>Pseudomonadota</taxon>
        <taxon>Alphaproteobacteria</taxon>
        <taxon>Sphingomonadales</taxon>
        <taxon>Sphingomonadaceae</taxon>
        <taxon>Novosphingobium</taxon>
    </lineage>
</organism>
<protein>
    <submittedName>
        <fullName evidence="4">NAD-dependent epimerase/dehydratase family protein</fullName>
    </submittedName>
</protein>
<sequence>MAGTVLVTGGSGYIAGETIRQLLARGWTVNTTIRNLAREAKVRAEVGGTPETLRFFAADLMDDAGWAEANAGCTHVAHVASPFPLGMPKDADELIVPAREGTLRALRFAKDAGATRFVQTSSAAAIAYGYPPSKTEFDEGDWTNMAAPGLPPYIKSKTVAERAAREWVAANASGLEFCSVNPVGVFGPVVSDDLSTSIELVKRMLDGSVPMIPRFGIGGVDVRDVALLHVLALEAPADKVRGERFAASAGFMWAAEMAEALRAELGPQAAKVPTRPMPDFLVTLLSFFMPEMKQLRGELGKTKRVSGEHARDVFGFDYVPVRQSIVETARSLIAHGLVKV</sequence>
<comment type="similarity">
    <text evidence="2">Belongs to the NAD(P)-dependent epimerase/dehydratase family. Dihydroflavonol-4-reductase subfamily.</text>
</comment>
<dbReference type="SUPFAM" id="SSF51735">
    <property type="entry name" value="NAD(P)-binding Rossmann-fold domains"/>
    <property type="match status" value="1"/>
</dbReference>
<evidence type="ECO:0000313" key="5">
    <source>
        <dbReference type="Proteomes" id="UP001595828"/>
    </source>
</evidence>
<accession>A0ABV8RR30</accession>
<evidence type="ECO:0000313" key="4">
    <source>
        <dbReference type="EMBL" id="MFC4295387.1"/>
    </source>
</evidence>
<name>A0ABV8RR30_9SPHN</name>
<evidence type="ECO:0000259" key="3">
    <source>
        <dbReference type="Pfam" id="PF01370"/>
    </source>
</evidence>
<dbReference type="InterPro" id="IPR001509">
    <property type="entry name" value="Epimerase_deHydtase"/>
</dbReference>